<keyword evidence="6" id="KW-1185">Reference proteome</keyword>
<dbReference type="GO" id="GO:0003735">
    <property type="term" value="F:structural constituent of ribosome"/>
    <property type="evidence" value="ECO:0007669"/>
    <property type="project" value="InterPro"/>
</dbReference>
<dbReference type="InterPro" id="IPR001911">
    <property type="entry name" value="Ribosomal_bS21"/>
</dbReference>
<dbReference type="Gene3D" id="1.20.5.1150">
    <property type="entry name" value="Ribosomal protein S8"/>
    <property type="match status" value="1"/>
</dbReference>
<dbReference type="GO" id="GO:1990904">
    <property type="term" value="C:ribonucleoprotein complex"/>
    <property type="evidence" value="ECO:0007669"/>
    <property type="project" value="UniProtKB-KW"/>
</dbReference>
<dbReference type="NCBIfam" id="TIGR00030">
    <property type="entry name" value="S21p"/>
    <property type="match status" value="1"/>
</dbReference>
<dbReference type="PANTHER" id="PTHR21109:SF27">
    <property type="entry name" value="30S RIBOSOMAL PROTEIN S21, CHLOROPLASTIC"/>
    <property type="match status" value="1"/>
</dbReference>
<feature type="compositionally biased region" description="Basic and acidic residues" evidence="4">
    <location>
        <begin position="187"/>
        <end position="199"/>
    </location>
</feature>
<keyword evidence="3" id="KW-0687">Ribonucleoprotein</keyword>
<comment type="caution">
    <text evidence="5">The sequence shown here is derived from an EMBL/GenBank/DDBJ whole genome shotgun (WGS) entry which is preliminary data.</text>
</comment>
<name>A0A9R1VKD4_LACSA</name>
<evidence type="ECO:0000256" key="3">
    <source>
        <dbReference type="ARBA" id="ARBA00023274"/>
    </source>
</evidence>
<comment type="similarity">
    <text evidence="1">Belongs to the bacterial ribosomal protein bS21 family.</text>
</comment>
<dbReference type="PANTHER" id="PTHR21109">
    <property type="entry name" value="MITOCHONDRIAL 28S RIBOSOMAL PROTEIN S21"/>
    <property type="match status" value="1"/>
</dbReference>
<feature type="compositionally biased region" description="Basic residues" evidence="4">
    <location>
        <begin position="166"/>
        <end position="186"/>
    </location>
</feature>
<evidence type="ECO:0000256" key="4">
    <source>
        <dbReference type="SAM" id="MobiDB-lite"/>
    </source>
</evidence>
<dbReference type="GO" id="GO:0006412">
    <property type="term" value="P:translation"/>
    <property type="evidence" value="ECO:0007669"/>
    <property type="project" value="InterPro"/>
</dbReference>
<dbReference type="EMBL" id="NBSK02000005">
    <property type="protein sequence ID" value="KAJ0206909.1"/>
    <property type="molecule type" value="Genomic_DNA"/>
</dbReference>
<gene>
    <name evidence="5" type="ORF">LSAT_V11C500233770</name>
</gene>
<evidence type="ECO:0000256" key="1">
    <source>
        <dbReference type="ARBA" id="ARBA00006640"/>
    </source>
</evidence>
<evidence type="ECO:0000313" key="6">
    <source>
        <dbReference type="Proteomes" id="UP000235145"/>
    </source>
</evidence>
<evidence type="ECO:0000256" key="2">
    <source>
        <dbReference type="ARBA" id="ARBA00022980"/>
    </source>
</evidence>
<feature type="region of interest" description="Disordered" evidence="4">
    <location>
        <begin position="56"/>
        <end position="82"/>
    </location>
</feature>
<accession>A0A9R1VKD4</accession>
<protein>
    <submittedName>
        <fullName evidence="5">Uncharacterized protein</fullName>
    </submittedName>
</protein>
<proteinExistence type="inferred from homology"/>
<feature type="compositionally biased region" description="Low complexity" evidence="4">
    <location>
        <begin position="56"/>
        <end position="81"/>
    </location>
</feature>
<organism evidence="5 6">
    <name type="scientific">Lactuca sativa</name>
    <name type="common">Garden lettuce</name>
    <dbReference type="NCBI Taxonomy" id="4236"/>
    <lineage>
        <taxon>Eukaryota</taxon>
        <taxon>Viridiplantae</taxon>
        <taxon>Streptophyta</taxon>
        <taxon>Embryophyta</taxon>
        <taxon>Tracheophyta</taxon>
        <taxon>Spermatophyta</taxon>
        <taxon>Magnoliopsida</taxon>
        <taxon>eudicotyledons</taxon>
        <taxon>Gunneridae</taxon>
        <taxon>Pentapetalae</taxon>
        <taxon>asterids</taxon>
        <taxon>campanulids</taxon>
        <taxon>Asterales</taxon>
        <taxon>Asteraceae</taxon>
        <taxon>Cichorioideae</taxon>
        <taxon>Cichorieae</taxon>
        <taxon>Lactucinae</taxon>
        <taxon>Lactuca</taxon>
    </lineage>
</organism>
<dbReference type="Proteomes" id="UP000235145">
    <property type="component" value="Unassembled WGS sequence"/>
</dbReference>
<reference evidence="5 6" key="1">
    <citation type="journal article" date="2017" name="Nat. Commun.">
        <title>Genome assembly with in vitro proximity ligation data and whole-genome triplication in lettuce.</title>
        <authorList>
            <person name="Reyes-Chin-Wo S."/>
            <person name="Wang Z."/>
            <person name="Yang X."/>
            <person name="Kozik A."/>
            <person name="Arikit S."/>
            <person name="Song C."/>
            <person name="Xia L."/>
            <person name="Froenicke L."/>
            <person name="Lavelle D.O."/>
            <person name="Truco M.J."/>
            <person name="Xia R."/>
            <person name="Zhu S."/>
            <person name="Xu C."/>
            <person name="Xu H."/>
            <person name="Xu X."/>
            <person name="Cox K."/>
            <person name="Korf I."/>
            <person name="Meyers B.C."/>
            <person name="Michelmore R.W."/>
        </authorList>
    </citation>
    <scope>NUCLEOTIDE SEQUENCE [LARGE SCALE GENOMIC DNA]</scope>
    <source>
        <strain evidence="6">cv. Salinas</strain>
        <tissue evidence="5">Seedlings</tissue>
    </source>
</reference>
<dbReference type="InterPro" id="IPR038380">
    <property type="entry name" value="Ribosomal_bS21_sf"/>
</dbReference>
<dbReference type="Pfam" id="PF01165">
    <property type="entry name" value="Ribosomal_S21"/>
    <property type="match status" value="1"/>
</dbReference>
<sequence length="217" mass="24198">MIFVNLLSTTITWEISEEHKSHGNKEPLLKPFSMAVSSSSSSSSSSSLLNSLSSLSLSSSSPTPTTISITPASSSSNAPSSKTLTIRQTLITPVNREVCPDLQTVMFPALAFSNTLCFKSAYNVQVIAYPDESEDSLIGRFRREVFRANIVQEAKRRRFFETNQEKRKRKIRDAARRRARRRSQPKAKKEEIPGKKAVNDEGDDNWGPIDGKIPYCP</sequence>
<keyword evidence="2" id="KW-0689">Ribosomal protein</keyword>
<evidence type="ECO:0000313" key="5">
    <source>
        <dbReference type="EMBL" id="KAJ0206909.1"/>
    </source>
</evidence>
<feature type="region of interest" description="Disordered" evidence="4">
    <location>
        <begin position="163"/>
        <end position="217"/>
    </location>
</feature>
<dbReference type="GO" id="GO:0005840">
    <property type="term" value="C:ribosome"/>
    <property type="evidence" value="ECO:0007669"/>
    <property type="project" value="UniProtKB-KW"/>
</dbReference>
<dbReference type="AlphaFoldDB" id="A0A9R1VKD4"/>